<gene>
    <name evidence="1" type="ORF">ET33_34470</name>
</gene>
<keyword evidence="2" id="KW-1185">Reference proteome</keyword>
<protein>
    <submittedName>
        <fullName evidence="1">Uncharacterized protein</fullName>
    </submittedName>
</protein>
<sequence length="63" mass="7262">MKVTIIDLTAKKIISVVEMNNIPQIGSSIFLFRAKSEFKVHDVVFFIDEEKQNETEVTLYVSK</sequence>
<dbReference type="EMBL" id="JNVM01000067">
    <property type="protein sequence ID" value="KEQ21675.1"/>
    <property type="molecule type" value="Genomic_DNA"/>
</dbReference>
<dbReference type="Proteomes" id="UP000028123">
    <property type="component" value="Unassembled WGS sequence"/>
</dbReference>
<dbReference type="RefSeq" id="WP_036693845.1">
    <property type="nucleotide sequence ID" value="NZ_FYEP01000008.1"/>
</dbReference>
<evidence type="ECO:0000313" key="2">
    <source>
        <dbReference type="Proteomes" id="UP000028123"/>
    </source>
</evidence>
<reference evidence="1 2" key="1">
    <citation type="submission" date="2014-06" db="EMBL/GenBank/DDBJ databases">
        <title>Draft genome sequence of Paenibacillus sp. MSt1.</title>
        <authorList>
            <person name="Aw Y.K."/>
            <person name="Ong K.S."/>
            <person name="Gan H.M."/>
            <person name="Lee S.M."/>
        </authorList>
    </citation>
    <scope>NUCLEOTIDE SEQUENCE [LARGE SCALE GENOMIC DNA]</scope>
    <source>
        <strain evidence="1 2">MSt1</strain>
    </source>
</reference>
<organism evidence="1 2">
    <name type="scientific">Paenibacillus tyrfis</name>
    <dbReference type="NCBI Taxonomy" id="1501230"/>
    <lineage>
        <taxon>Bacteria</taxon>
        <taxon>Bacillati</taxon>
        <taxon>Bacillota</taxon>
        <taxon>Bacilli</taxon>
        <taxon>Bacillales</taxon>
        <taxon>Paenibacillaceae</taxon>
        <taxon>Paenibacillus</taxon>
    </lineage>
</organism>
<accession>A0A081NTA2</accession>
<dbReference type="AlphaFoldDB" id="A0A081NTA2"/>
<evidence type="ECO:0000313" key="1">
    <source>
        <dbReference type="EMBL" id="KEQ21675.1"/>
    </source>
</evidence>
<proteinExistence type="predicted"/>
<comment type="caution">
    <text evidence="1">The sequence shown here is derived from an EMBL/GenBank/DDBJ whole genome shotgun (WGS) entry which is preliminary data.</text>
</comment>
<name>A0A081NTA2_9BACL</name>